<keyword evidence="4" id="KW-0805">Transcription regulation</keyword>
<dbReference type="GO" id="GO:0000978">
    <property type="term" value="F:RNA polymerase II cis-regulatory region sequence-specific DNA binding"/>
    <property type="evidence" value="ECO:0007669"/>
    <property type="project" value="TreeGrafter"/>
</dbReference>
<feature type="region of interest" description="Disordered" evidence="9">
    <location>
        <begin position="22"/>
        <end position="45"/>
    </location>
</feature>
<dbReference type="SMART" id="SM00348">
    <property type="entry name" value="IRF"/>
    <property type="match status" value="1"/>
</dbReference>
<organism evidence="11 12">
    <name type="scientific">Polypterus senegalus</name>
    <name type="common">Senegal bichir</name>
    <dbReference type="NCBI Taxonomy" id="55291"/>
    <lineage>
        <taxon>Eukaryota</taxon>
        <taxon>Metazoa</taxon>
        <taxon>Chordata</taxon>
        <taxon>Craniata</taxon>
        <taxon>Vertebrata</taxon>
        <taxon>Euteleostomi</taxon>
        <taxon>Actinopterygii</taxon>
        <taxon>Polypteriformes</taxon>
        <taxon>Polypteridae</taxon>
        <taxon>Polypterus</taxon>
    </lineage>
</organism>
<evidence type="ECO:0000256" key="1">
    <source>
        <dbReference type="ARBA" id="ARBA00004123"/>
    </source>
</evidence>
<dbReference type="PROSITE" id="PS51507">
    <property type="entry name" value="IRF_2"/>
    <property type="match status" value="1"/>
</dbReference>
<reference evidence="11 12" key="1">
    <citation type="journal article" date="2021" name="Cell">
        <title>Tracing the genetic footprints of vertebrate landing in non-teleost ray-finned fishes.</title>
        <authorList>
            <person name="Bi X."/>
            <person name="Wang K."/>
            <person name="Yang L."/>
            <person name="Pan H."/>
            <person name="Jiang H."/>
            <person name="Wei Q."/>
            <person name="Fang M."/>
            <person name="Yu H."/>
            <person name="Zhu C."/>
            <person name="Cai Y."/>
            <person name="He Y."/>
            <person name="Gan X."/>
            <person name="Zeng H."/>
            <person name="Yu D."/>
            <person name="Zhu Y."/>
            <person name="Jiang H."/>
            <person name="Qiu Q."/>
            <person name="Yang H."/>
            <person name="Zhang Y.E."/>
            <person name="Wang W."/>
            <person name="Zhu M."/>
            <person name="He S."/>
            <person name="Zhang G."/>
        </authorList>
    </citation>
    <scope>NUCLEOTIDE SEQUENCE [LARGE SCALE GENOMIC DNA]</scope>
    <source>
        <strain evidence="11">Bchr_013</strain>
    </source>
</reference>
<evidence type="ECO:0000256" key="8">
    <source>
        <dbReference type="ARBA" id="ARBA00023242"/>
    </source>
</evidence>
<dbReference type="Gene3D" id="1.10.10.10">
    <property type="entry name" value="Winged helix-like DNA-binding domain superfamily/Winged helix DNA-binding domain"/>
    <property type="match status" value="1"/>
</dbReference>
<dbReference type="InterPro" id="IPR001346">
    <property type="entry name" value="Interferon_reg_fact_DNA-bd_dom"/>
</dbReference>
<feature type="domain" description="IRF tryptophan pentad repeat" evidence="10">
    <location>
        <begin position="70"/>
        <end position="178"/>
    </location>
</feature>
<evidence type="ECO:0000256" key="7">
    <source>
        <dbReference type="ARBA" id="ARBA00023163"/>
    </source>
</evidence>
<dbReference type="PRINTS" id="PR00267">
    <property type="entry name" value="INTFRNREGFCT"/>
</dbReference>
<comment type="caution">
    <text evidence="11">The sequence shown here is derived from an EMBL/GenBank/DDBJ whole genome shotgun (WGS) entry which is preliminary data.</text>
</comment>
<keyword evidence="3" id="KW-0832">Ubl conjugation</keyword>
<keyword evidence="7" id="KW-0804">Transcription</keyword>
<keyword evidence="12" id="KW-1185">Reference proteome</keyword>
<keyword evidence="2" id="KW-1017">Isopeptide bond</keyword>
<dbReference type="FunFam" id="1.10.10.10:FF:000065">
    <property type="entry name" value="Interferon regulatory factor"/>
    <property type="match status" value="1"/>
</dbReference>
<dbReference type="InterPro" id="IPR036390">
    <property type="entry name" value="WH_DNA-bd_sf"/>
</dbReference>
<dbReference type="InterPro" id="IPR019817">
    <property type="entry name" value="Interferon_reg_fac_CS"/>
</dbReference>
<comment type="subcellular location">
    <subcellularLocation>
        <location evidence="1">Nucleus</location>
    </subcellularLocation>
</comment>
<dbReference type="Pfam" id="PF00605">
    <property type="entry name" value="IRF"/>
    <property type="match status" value="1"/>
</dbReference>
<gene>
    <name evidence="11" type="primary">Irf2_0</name>
    <name evidence="11" type="ORF">GTO96_0001932</name>
</gene>
<keyword evidence="8" id="KW-0539">Nucleus</keyword>
<dbReference type="GO" id="GO:0002376">
    <property type="term" value="P:immune system process"/>
    <property type="evidence" value="ECO:0007669"/>
    <property type="project" value="TreeGrafter"/>
</dbReference>
<evidence type="ECO:0000256" key="2">
    <source>
        <dbReference type="ARBA" id="ARBA00022499"/>
    </source>
</evidence>
<keyword evidence="5" id="KW-0238">DNA-binding</keyword>
<evidence type="ECO:0000313" key="11">
    <source>
        <dbReference type="EMBL" id="KAG2461970.1"/>
    </source>
</evidence>
<dbReference type="InterPro" id="IPR036388">
    <property type="entry name" value="WH-like_DNA-bd_sf"/>
</dbReference>
<feature type="non-terminal residue" evidence="11">
    <location>
        <position position="1"/>
    </location>
</feature>
<evidence type="ECO:0000256" key="3">
    <source>
        <dbReference type="ARBA" id="ARBA00022843"/>
    </source>
</evidence>
<dbReference type="Proteomes" id="UP000886611">
    <property type="component" value="Unassembled WGS sequence"/>
</dbReference>
<evidence type="ECO:0000256" key="9">
    <source>
        <dbReference type="SAM" id="MobiDB-lite"/>
    </source>
</evidence>
<dbReference type="GO" id="GO:0000981">
    <property type="term" value="F:DNA-binding transcription factor activity, RNA polymerase II-specific"/>
    <property type="evidence" value="ECO:0007669"/>
    <property type="project" value="TreeGrafter"/>
</dbReference>
<dbReference type="GO" id="GO:0005634">
    <property type="term" value="C:nucleus"/>
    <property type="evidence" value="ECO:0007669"/>
    <property type="project" value="UniProtKB-SubCell"/>
</dbReference>
<dbReference type="PANTHER" id="PTHR11949">
    <property type="entry name" value="INTERFERON REGULATORY FACTOR"/>
    <property type="match status" value="1"/>
</dbReference>
<accession>A0A8X7X4Z1</accession>
<dbReference type="CDD" id="cd00103">
    <property type="entry name" value="IRF"/>
    <property type="match status" value="1"/>
</dbReference>
<evidence type="ECO:0000256" key="5">
    <source>
        <dbReference type="ARBA" id="ARBA00023125"/>
    </source>
</evidence>
<dbReference type="PROSITE" id="PS00601">
    <property type="entry name" value="IRF_1"/>
    <property type="match status" value="1"/>
</dbReference>
<evidence type="ECO:0000256" key="6">
    <source>
        <dbReference type="ARBA" id="ARBA00023159"/>
    </source>
</evidence>
<proteinExistence type="predicted"/>
<evidence type="ECO:0000313" key="12">
    <source>
        <dbReference type="Proteomes" id="UP000886611"/>
    </source>
</evidence>
<name>A0A8X7X4Z1_POLSE</name>
<dbReference type="EMBL" id="JAATIS010004040">
    <property type="protein sequence ID" value="KAG2461970.1"/>
    <property type="molecule type" value="Genomic_DNA"/>
</dbReference>
<evidence type="ECO:0000259" key="10">
    <source>
        <dbReference type="PROSITE" id="PS51507"/>
    </source>
</evidence>
<sequence>MALYSQAANDVGSVGMGDPMRDRAQAMGWGPNAASHGDRKASGYGPNLYTRVSGPLWEKRTDQSRMQQGRLRLRPWLEEQIRSNKYPGLQWVDESTGTFQIPWKHAARHGWSIDKDASLFRSWALHTGKYKPGIDKPDPKTWKANFRCALNSLPDVKELHDRSIKKGNNAYRVYVMLPIHKSQRRRKGVKEERQTEVKHEDMNMNYEAVLPKTESWCALEGFNVAFSKYSLAKNNSSAWNSRSNSGQNLMKSTPFAGQSAFSCLPDKHEEDFFKVLDYCPVMLAGVLCEMECKMQLEAAACFPEFLIFLSGEAELFLD</sequence>
<dbReference type="SUPFAM" id="SSF46785">
    <property type="entry name" value="Winged helix' DNA-binding domain"/>
    <property type="match status" value="1"/>
</dbReference>
<dbReference type="AlphaFoldDB" id="A0A8X7X4Z1"/>
<evidence type="ECO:0000256" key="4">
    <source>
        <dbReference type="ARBA" id="ARBA00023015"/>
    </source>
</evidence>
<keyword evidence="6" id="KW-0010">Activator</keyword>
<protein>
    <submittedName>
        <fullName evidence="11">IRF2 factor</fullName>
    </submittedName>
</protein>
<dbReference type="PANTHER" id="PTHR11949:SF50">
    <property type="entry name" value="INTERFERON REGULATORY FACTOR"/>
    <property type="match status" value="1"/>
</dbReference>
<feature type="non-terminal residue" evidence="11">
    <location>
        <position position="318"/>
    </location>
</feature>